<dbReference type="OrthoDB" id="539213at2759"/>
<feature type="compositionally biased region" description="Acidic residues" evidence="4">
    <location>
        <begin position="596"/>
        <end position="606"/>
    </location>
</feature>
<feature type="compositionally biased region" description="Acidic residues" evidence="4">
    <location>
        <begin position="1698"/>
        <end position="1714"/>
    </location>
</feature>
<feature type="repeat" description="ANK" evidence="3">
    <location>
        <begin position="1521"/>
        <end position="1543"/>
    </location>
</feature>
<evidence type="ECO:0000256" key="4">
    <source>
        <dbReference type="SAM" id="MobiDB-lite"/>
    </source>
</evidence>
<dbReference type="PROSITE" id="PS50297">
    <property type="entry name" value="ANK_REP_REGION"/>
    <property type="match status" value="2"/>
</dbReference>
<feature type="compositionally biased region" description="Acidic residues" evidence="4">
    <location>
        <begin position="615"/>
        <end position="675"/>
    </location>
</feature>
<feature type="region of interest" description="Disordered" evidence="4">
    <location>
        <begin position="1140"/>
        <end position="1168"/>
    </location>
</feature>
<dbReference type="InterPro" id="IPR002110">
    <property type="entry name" value="Ankyrin_rpt"/>
</dbReference>
<evidence type="ECO:0000256" key="2">
    <source>
        <dbReference type="ARBA" id="ARBA00023043"/>
    </source>
</evidence>
<dbReference type="SMART" id="SM00248">
    <property type="entry name" value="ANK"/>
    <property type="match status" value="11"/>
</dbReference>
<feature type="repeat" description="ANK" evidence="3">
    <location>
        <begin position="561"/>
        <end position="586"/>
    </location>
</feature>
<feature type="region of interest" description="Disordered" evidence="4">
    <location>
        <begin position="1685"/>
        <end position="1737"/>
    </location>
</feature>
<proteinExistence type="predicted"/>
<comment type="caution">
    <text evidence="5">The sequence shown here is derived from an EMBL/GenBank/DDBJ whole genome shotgun (WGS) entry which is preliminary data.</text>
</comment>
<dbReference type="Proteomes" id="UP000636479">
    <property type="component" value="Unassembled WGS sequence"/>
</dbReference>
<evidence type="ECO:0000256" key="1">
    <source>
        <dbReference type="ARBA" id="ARBA00022737"/>
    </source>
</evidence>
<dbReference type="RefSeq" id="XP_037218977.1">
    <property type="nucleotide sequence ID" value="XM_037363333.1"/>
</dbReference>
<dbReference type="GeneID" id="59345849"/>
<dbReference type="Pfam" id="PF12796">
    <property type="entry name" value="Ank_2"/>
    <property type="match status" value="2"/>
</dbReference>
<dbReference type="Gene3D" id="1.25.40.20">
    <property type="entry name" value="Ankyrin repeat-containing domain"/>
    <property type="match status" value="3"/>
</dbReference>
<feature type="compositionally biased region" description="Basic and acidic residues" evidence="4">
    <location>
        <begin position="1140"/>
        <end position="1154"/>
    </location>
</feature>
<evidence type="ECO:0000313" key="5">
    <source>
        <dbReference type="EMBL" id="KAF7300977.1"/>
    </source>
</evidence>
<dbReference type="PANTHER" id="PTHR24198">
    <property type="entry name" value="ANKYRIN REPEAT AND PROTEIN KINASE DOMAIN-CONTAINING PROTEIN"/>
    <property type="match status" value="1"/>
</dbReference>
<dbReference type="EMBL" id="JACAZF010000006">
    <property type="protein sequence ID" value="KAF7300977.1"/>
    <property type="molecule type" value="Genomic_DNA"/>
</dbReference>
<keyword evidence="6" id="KW-1185">Reference proteome</keyword>
<gene>
    <name evidence="5" type="ORF">MIND_00660800</name>
</gene>
<dbReference type="PROSITE" id="PS50088">
    <property type="entry name" value="ANK_REPEAT"/>
    <property type="match status" value="3"/>
</dbReference>
<reference evidence="5" key="1">
    <citation type="submission" date="2020-05" db="EMBL/GenBank/DDBJ databases">
        <title>Mycena genomes resolve the evolution of fungal bioluminescence.</title>
        <authorList>
            <person name="Tsai I.J."/>
        </authorList>
    </citation>
    <scope>NUCLEOTIDE SEQUENCE</scope>
    <source>
        <strain evidence="5">171206Taipei</strain>
    </source>
</reference>
<dbReference type="InterPro" id="IPR036770">
    <property type="entry name" value="Ankyrin_rpt-contain_sf"/>
</dbReference>
<keyword evidence="2 3" id="KW-0040">ANK repeat</keyword>
<organism evidence="5 6">
    <name type="scientific">Mycena indigotica</name>
    <dbReference type="NCBI Taxonomy" id="2126181"/>
    <lineage>
        <taxon>Eukaryota</taxon>
        <taxon>Fungi</taxon>
        <taxon>Dikarya</taxon>
        <taxon>Basidiomycota</taxon>
        <taxon>Agaricomycotina</taxon>
        <taxon>Agaricomycetes</taxon>
        <taxon>Agaricomycetidae</taxon>
        <taxon>Agaricales</taxon>
        <taxon>Marasmiineae</taxon>
        <taxon>Mycenaceae</taxon>
        <taxon>Mycena</taxon>
    </lineage>
</organism>
<evidence type="ECO:0000256" key="3">
    <source>
        <dbReference type="PROSITE-ProRule" id="PRU00023"/>
    </source>
</evidence>
<accession>A0A8H6W0Z3</accession>
<keyword evidence="1" id="KW-0677">Repeat</keyword>
<name>A0A8H6W0Z3_9AGAR</name>
<feature type="repeat" description="ANK" evidence="3">
    <location>
        <begin position="528"/>
        <end position="560"/>
    </location>
</feature>
<dbReference type="SUPFAM" id="SSF48403">
    <property type="entry name" value="Ankyrin repeat"/>
    <property type="match status" value="2"/>
</dbReference>
<sequence length="1737" mass="194796">MGSLNSEANSFVNCVLDTLNNPTSTLDSVLRPFLDDEAELRRLFATDKANGRLQDPFVGLVDVFAAPDAIRTTRARVIVDDTDWNAKHVMPLATEARRKDGSACMVADLEEFQKNWSMFSEGSLFQLLDWSNVVAAGGSVLACLEPLPESAKETRRSMRKHYHSAAYPTSDVDLFLWGMTPEQAEAKILKIYEAVRDSVPWDVTCVRTKHTVSIHCQYPYRSVQIVLRLYSSPAEILAGFDIDAPCVLYNGSRVYASPRAIIAMMRQCNTVDMTRRSPSYEVRLAKYARRGFEVFVPSLSRSEVDPTIYERSIARITGLARLLVLEKLANAETRHAFLNARRTIRGRSEASNKYFRRKRKLKGDLKGEDTGLEMNDYDVSSLHIPYGPGWNARRIDRLVYQTDLAMNSTFNPKNKGRRLHRHPAFFGTAQECLDDCCEHCPAPIDEDERQLQATEDQTHIRGRISFIQEDPGRQSISGSFNPIDVGEWAAQAYIGPSEKFFAAIVLGDGATVANMIQDGQDINRRDHVGRMPLHVAIIARQFEVACDLVDAGARITSRLADGRTALHLAAQMDSLVVLQKLLERSAANKALTGSENNDEEVNDEVDAERQRLSSEDDWSSEEDPVVEEDGDDAEWENEREDDEEGEENEDEDEEPEEGDEDEENQDEESWEDVDSDDKNSETQPNANSGVPDDELDIPDVFEIDATDWDITYSPLGYAIVFARLPVVEALLDAGADASHVMQAKGSSDAVVPLALTLLRPDDEQTCRIAERLITAGASCTATETDGEGRTIFHRAVEKNKPNLVNAFLRNDPNGRIALEFPTVGWNGAVTPLTTAVSLRHHAVLAVLLAHGAKLMLTSEEAETAYTRNKQYDYVMDKKDISPIEVALQIYTARDVLPLLIQLGANISSGVWHALTHDNRAENRQTFLDWLRYAQEVVDHEISELTRKIDRYRLPTGDSVTHPGWKGHLQALREKHRLSMQDQEWFSERNRREDAIRCKLYLIEMEKLFLDNGAKTWAEAYPDVVSSAKFELPTSFSNPKCNYHRMVNPWNQEPVPSHLDERYDELFEACFVGDNNKIQELCLPHNTLTNDTKLQIAVAVNEDDGDNRPSDYTPFTAAVAGRRWQTVRLIVAIASAQHKPAKGEERFSTSHVHLDDDSDNESDTSNETVEQNTINFVDVAHRTSTVECEMSPQNLLEWRWGLLYRAIVDDDFEAFANVLQVYLHGPTPFNVPHFVLTSVISYDRPDMLDELIRQTGRGINVDTQVHNEGGANDQNRLYLGLNVHGKKRIDLAKQNDPNAHSDAENGDGVSTPMVWTAISDGRTKIREYLQGDKPLAAYKHYASTHHTERAKALQRVADLSKAIPKLLGWKISSLGESPLTAAICSCNLVVIEDLFSRHPQLMEESLLEEIKYLRVNLMLVAVQVGCPPAVLDFLLAKAVSSTERDAHRGWNVFHFLCNSNRHDLAGHLMGKLPRESVEQLLLQQSRGRLNTPLHVAVKHGHHGCVRLILDFSVASIRLRDVEGSLPLHSAVRLDDTEMVKLLLKAEPLTLLTENGVGETAVEMAMHQDLVSRNEDLYATPSVTKIDRLSYPHKFPGAFVRLGDELTRLKRAIGMLVEQGTLTLGTPTQKALALFVKHLEALEGDSVEPQRAGDSVLGILRAAGETSQANRELVHLVDVQMSVQNTLDKNQRRAGRRHDDDEEEESDEEDGEEGETPEEKELRSGSVFYGRLVTGEDDL</sequence>
<feature type="region of interest" description="Disordered" evidence="4">
    <location>
        <begin position="589"/>
        <end position="697"/>
    </location>
</feature>
<protein>
    <submittedName>
        <fullName evidence="5">Putative ankyrin repeat protein</fullName>
    </submittedName>
</protein>
<evidence type="ECO:0000313" key="6">
    <source>
        <dbReference type="Proteomes" id="UP000636479"/>
    </source>
</evidence>
<dbReference type="PANTHER" id="PTHR24198:SF165">
    <property type="entry name" value="ANKYRIN REPEAT-CONTAINING PROTEIN-RELATED"/>
    <property type="match status" value="1"/>
</dbReference>